<organism evidence="2 3">
    <name type="scientific">Basidiobolus meristosporus CBS 931.73</name>
    <dbReference type="NCBI Taxonomy" id="1314790"/>
    <lineage>
        <taxon>Eukaryota</taxon>
        <taxon>Fungi</taxon>
        <taxon>Fungi incertae sedis</taxon>
        <taxon>Zoopagomycota</taxon>
        <taxon>Entomophthoromycotina</taxon>
        <taxon>Basidiobolomycetes</taxon>
        <taxon>Basidiobolales</taxon>
        <taxon>Basidiobolaceae</taxon>
        <taxon>Basidiobolus</taxon>
    </lineage>
</organism>
<evidence type="ECO:0000313" key="3">
    <source>
        <dbReference type="Proteomes" id="UP000193498"/>
    </source>
</evidence>
<dbReference type="InParanoid" id="A0A1Y1YMV9"/>
<feature type="signal peptide" evidence="1">
    <location>
        <begin position="1"/>
        <end position="18"/>
    </location>
</feature>
<keyword evidence="3" id="KW-1185">Reference proteome</keyword>
<proteinExistence type="predicted"/>
<reference evidence="2 3" key="1">
    <citation type="submission" date="2016-07" db="EMBL/GenBank/DDBJ databases">
        <title>Pervasive Adenine N6-methylation of Active Genes in Fungi.</title>
        <authorList>
            <consortium name="DOE Joint Genome Institute"/>
            <person name="Mondo S.J."/>
            <person name="Dannebaum R.O."/>
            <person name="Kuo R.C."/>
            <person name="Labutti K."/>
            <person name="Haridas S."/>
            <person name="Kuo A."/>
            <person name="Salamov A."/>
            <person name="Ahrendt S.R."/>
            <person name="Lipzen A."/>
            <person name="Sullivan W."/>
            <person name="Andreopoulos W.B."/>
            <person name="Clum A."/>
            <person name="Lindquist E."/>
            <person name="Daum C."/>
            <person name="Ramamoorthy G.K."/>
            <person name="Gryganskyi A."/>
            <person name="Culley D."/>
            <person name="Magnuson J.K."/>
            <person name="James T.Y."/>
            <person name="O'Malley M.A."/>
            <person name="Stajich J.E."/>
            <person name="Spatafora J.W."/>
            <person name="Visel A."/>
            <person name="Grigoriev I.V."/>
        </authorList>
    </citation>
    <scope>NUCLEOTIDE SEQUENCE [LARGE SCALE GENOMIC DNA]</scope>
    <source>
        <strain evidence="2 3">CBS 931.73</strain>
    </source>
</reference>
<dbReference type="EMBL" id="MCFE01000101">
    <property type="protein sequence ID" value="ORX99193.1"/>
    <property type="molecule type" value="Genomic_DNA"/>
</dbReference>
<comment type="caution">
    <text evidence="2">The sequence shown here is derived from an EMBL/GenBank/DDBJ whole genome shotgun (WGS) entry which is preliminary data.</text>
</comment>
<accession>A0A1Y1YMV9</accession>
<evidence type="ECO:0000256" key="1">
    <source>
        <dbReference type="SAM" id="SignalP"/>
    </source>
</evidence>
<keyword evidence="1" id="KW-0732">Signal</keyword>
<dbReference type="AlphaFoldDB" id="A0A1Y1YMV9"/>
<evidence type="ECO:0000313" key="2">
    <source>
        <dbReference type="EMBL" id="ORX99193.1"/>
    </source>
</evidence>
<feature type="chain" id="PRO_5012327444" evidence="1">
    <location>
        <begin position="19"/>
        <end position="245"/>
    </location>
</feature>
<sequence length="245" mass="26891">MLYASILIALPALQFATAGPTETEWYYETYPGSWEYVTYNVPEKKCSAPAVQAPFNNKAISFHEKKDPATFDSNPGSDHGITAKSVIKAGLKPGKIVRVNGFAYQFAYWGRGKNDNWIEKGQQVKVTTVPGANRLGFLLASNMGNFGGKFEIVYTDCSSKSADVGATDWKWTVARAPGNTVALRDLVASPNKLEVRLYSTEVPIDAGKEIAYVKFPTAVYPIRPYKKGHNGHVHVFAIATKKAPH</sequence>
<protein>
    <submittedName>
        <fullName evidence="2">Uncharacterized protein</fullName>
    </submittedName>
</protein>
<dbReference type="Proteomes" id="UP000193498">
    <property type="component" value="Unassembled WGS sequence"/>
</dbReference>
<gene>
    <name evidence="2" type="ORF">K493DRAFT_299532</name>
</gene>
<name>A0A1Y1YMV9_9FUNG</name>